<feature type="compositionally biased region" description="Basic and acidic residues" evidence="1">
    <location>
        <begin position="1"/>
        <end position="10"/>
    </location>
</feature>
<feature type="compositionally biased region" description="Basic and acidic residues" evidence="1">
    <location>
        <begin position="358"/>
        <end position="374"/>
    </location>
</feature>
<dbReference type="InParanoid" id="A0A2R5G197"/>
<organism evidence="2 3">
    <name type="scientific">Hondaea fermentalgiana</name>
    <dbReference type="NCBI Taxonomy" id="2315210"/>
    <lineage>
        <taxon>Eukaryota</taxon>
        <taxon>Sar</taxon>
        <taxon>Stramenopiles</taxon>
        <taxon>Bigyra</taxon>
        <taxon>Labyrinthulomycetes</taxon>
        <taxon>Thraustochytrida</taxon>
        <taxon>Thraustochytriidae</taxon>
        <taxon>Hondaea</taxon>
    </lineage>
</organism>
<evidence type="ECO:0000313" key="2">
    <source>
        <dbReference type="EMBL" id="GBG24772.1"/>
    </source>
</evidence>
<keyword evidence="3" id="KW-1185">Reference proteome</keyword>
<sequence length="521" mass="58499">MSSVRDRIARLEATATPLTPEAQERKLREERDKQRQAVKIAKARAARYNMTLRALSIKSVREQTEAQRKDRAAVREAQERAKKYNMTSRALALVATKNQRNVARAFDSSVSPETAKQIIRAVATHQASTAAAVNDPNATEKQQLAAAAKALKVSELVEQVIEEEDDEEEEEEEEEVQEAEEDEEEEEEAAVEEDEQTAEAEAHEEEVEVVEEEEEEEETEDEEEEDEIEEEEEEAGVTEVEEEDDDEEDGFVDEDLADAVMSKDDDAVNRAILKQFLETHAPHRVDEVDALMAEYAGRDISELFDELNETYPDPAEAQVEGEQRALQEAMNGKIDADDADEDNEAEQDDEEELSTVEQARRDAEAAERREKAKIAAMTEAEREAYFEEKELEREHSEHKDAMLRRQLDLYSKGGSKENPVLARMRGATTTKRAISKRISKRLSVAEDAEDEAAVDSDGFILGASSASSHPRSSARLNRGSVGGGAKWAVNVQPQLLRERMKRAGVADEDIDNLMSEESDML</sequence>
<gene>
    <name evidence="2" type="ORF">FCC1311_009902</name>
</gene>
<feature type="region of interest" description="Disordered" evidence="1">
    <location>
        <begin position="314"/>
        <end position="374"/>
    </location>
</feature>
<evidence type="ECO:0000313" key="3">
    <source>
        <dbReference type="Proteomes" id="UP000241890"/>
    </source>
</evidence>
<dbReference type="Proteomes" id="UP000241890">
    <property type="component" value="Unassembled WGS sequence"/>
</dbReference>
<accession>A0A2R5G197</accession>
<feature type="region of interest" description="Disordered" evidence="1">
    <location>
        <begin position="464"/>
        <end position="483"/>
    </location>
</feature>
<protein>
    <submittedName>
        <fullName evidence="2">Uncharacterized protein</fullName>
    </submittedName>
</protein>
<feature type="region of interest" description="Disordered" evidence="1">
    <location>
        <begin position="161"/>
        <end position="263"/>
    </location>
</feature>
<feature type="region of interest" description="Disordered" evidence="1">
    <location>
        <begin position="1"/>
        <end position="35"/>
    </location>
</feature>
<dbReference type="AlphaFoldDB" id="A0A2R5G197"/>
<feature type="compositionally biased region" description="Acidic residues" evidence="1">
    <location>
        <begin position="161"/>
        <end position="257"/>
    </location>
</feature>
<feature type="compositionally biased region" description="Basic and acidic residues" evidence="1">
    <location>
        <begin position="22"/>
        <end position="35"/>
    </location>
</feature>
<name>A0A2R5G197_9STRA</name>
<feature type="region of interest" description="Disordered" evidence="1">
    <location>
        <begin position="409"/>
        <end position="429"/>
    </location>
</feature>
<feature type="compositionally biased region" description="Low complexity" evidence="1">
    <location>
        <begin position="464"/>
        <end position="475"/>
    </location>
</feature>
<dbReference type="EMBL" id="BEYU01000008">
    <property type="protein sequence ID" value="GBG24772.1"/>
    <property type="molecule type" value="Genomic_DNA"/>
</dbReference>
<reference evidence="2 3" key="1">
    <citation type="submission" date="2017-12" db="EMBL/GenBank/DDBJ databases">
        <title>Sequencing, de novo assembly and annotation of complete genome of a new Thraustochytrid species, strain FCC1311.</title>
        <authorList>
            <person name="Sedici K."/>
            <person name="Godart F."/>
            <person name="Aiese Cigliano R."/>
            <person name="Sanseverino W."/>
            <person name="Barakat M."/>
            <person name="Ortet P."/>
            <person name="Marechal E."/>
            <person name="Cagnac O."/>
            <person name="Amato A."/>
        </authorList>
    </citation>
    <scope>NUCLEOTIDE SEQUENCE [LARGE SCALE GENOMIC DNA]</scope>
</reference>
<feature type="compositionally biased region" description="Acidic residues" evidence="1">
    <location>
        <begin position="337"/>
        <end position="354"/>
    </location>
</feature>
<comment type="caution">
    <text evidence="2">The sequence shown here is derived from an EMBL/GenBank/DDBJ whole genome shotgun (WGS) entry which is preliminary data.</text>
</comment>
<proteinExistence type="predicted"/>
<evidence type="ECO:0000256" key="1">
    <source>
        <dbReference type="SAM" id="MobiDB-lite"/>
    </source>
</evidence>